<dbReference type="CDD" id="cd01335">
    <property type="entry name" value="Radical_SAM"/>
    <property type="match status" value="1"/>
</dbReference>
<dbReference type="PANTHER" id="PTHR43409">
    <property type="entry name" value="ANAEROBIC MAGNESIUM-PROTOPORPHYRIN IX MONOMETHYL ESTER CYCLASE-RELATED"/>
    <property type="match status" value="1"/>
</dbReference>
<dbReference type="Pfam" id="PF04055">
    <property type="entry name" value="Radical_SAM"/>
    <property type="match status" value="1"/>
</dbReference>
<dbReference type="InterPro" id="IPR006638">
    <property type="entry name" value="Elp3/MiaA/NifB-like_rSAM"/>
</dbReference>
<proteinExistence type="predicted"/>
<gene>
    <name evidence="7" type="ORF">SAMN05660653_03250</name>
</gene>
<dbReference type="AlphaFoldDB" id="A0A1G6EX60"/>
<dbReference type="SFLD" id="SFLDG01123">
    <property type="entry name" value="methyltransferase_(Class_B)"/>
    <property type="match status" value="1"/>
</dbReference>
<dbReference type="InterPro" id="IPR034530">
    <property type="entry name" value="HpnP-like"/>
</dbReference>
<evidence type="ECO:0000256" key="3">
    <source>
        <dbReference type="ARBA" id="ARBA00022723"/>
    </source>
</evidence>
<dbReference type="RefSeq" id="WP_244148799.1">
    <property type="nucleotide sequence ID" value="NZ_FMXO01000029.1"/>
</dbReference>
<accession>A0A1G6EX60</accession>
<dbReference type="Gene3D" id="3.80.30.20">
    <property type="entry name" value="tm_1862 like domain"/>
    <property type="match status" value="1"/>
</dbReference>
<dbReference type="InterPro" id="IPR025274">
    <property type="entry name" value="DUF4070"/>
</dbReference>
<evidence type="ECO:0000256" key="4">
    <source>
        <dbReference type="ARBA" id="ARBA00023004"/>
    </source>
</evidence>
<dbReference type="InterPro" id="IPR034466">
    <property type="entry name" value="Methyltransferase_Class_B"/>
</dbReference>
<evidence type="ECO:0000256" key="5">
    <source>
        <dbReference type="ARBA" id="ARBA00023014"/>
    </source>
</evidence>
<keyword evidence="3" id="KW-0479">Metal-binding</keyword>
<protein>
    <submittedName>
        <fullName evidence="7">Radical SAM superfamily enzyme YgiQ, UPF0313 family</fullName>
    </submittedName>
</protein>
<dbReference type="InterPro" id="IPR051198">
    <property type="entry name" value="BchE-like"/>
</dbReference>
<reference evidence="7 8" key="1">
    <citation type="submission" date="2016-10" db="EMBL/GenBank/DDBJ databases">
        <authorList>
            <person name="de Groot N.N."/>
        </authorList>
    </citation>
    <scope>NUCLEOTIDE SEQUENCE [LARGE SCALE GENOMIC DNA]</scope>
    <source>
        <strain evidence="7 8">ASO4-2</strain>
    </source>
</reference>
<dbReference type="SUPFAM" id="SSF102114">
    <property type="entry name" value="Radical SAM enzymes"/>
    <property type="match status" value="1"/>
</dbReference>
<dbReference type="InterPro" id="IPR007197">
    <property type="entry name" value="rSAM"/>
</dbReference>
<dbReference type="PROSITE" id="PS51918">
    <property type="entry name" value="RADICAL_SAM"/>
    <property type="match status" value="1"/>
</dbReference>
<keyword evidence="2" id="KW-0949">S-adenosyl-L-methionine</keyword>
<dbReference type="GO" id="GO:0003824">
    <property type="term" value="F:catalytic activity"/>
    <property type="evidence" value="ECO:0007669"/>
    <property type="project" value="InterPro"/>
</dbReference>
<dbReference type="SFLD" id="SFLDS00029">
    <property type="entry name" value="Radical_SAM"/>
    <property type="match status" value="1"/>
</dbReference>
<evidence type="ECO:0000256" key="1">
    <source>
        <dbReference type="ARBA" id="ARBA00001966"/>
    </source>
</evidence>
<dbReference type="PANTHER" id="PTHR43409:SF3">
    <property type="entry name" value="HYPOTHETICAL METHYLTRANSFERASE"/>
    <property type="match status" value="1"/>
</dbReference>
<dbReference type="Proteomes" id="UP000198771">
    <property type="component" value="Unassembled WGS sequence"/>
</dbReference>
<dbReference type="SMART" id="SM00729">
    <property type="entry name" value="Elp3"/>
    <property type="match status" value="1"/>
</dbReference>
<dbReference type="InterPro" id="IPR058240">
    <property type="entry name" value="rSAM_sf"/>
</dbReference>
<name>A0A1G6EX60_9BACT</name>
<sequence length="446" mass="50837">MDLNIRELSLDDLHWAEYALISAMTVQRESSRRAIRLCKDAGLLVIAGGPLFTVEHEHFPEVDHFVLNEAELTLPDFLRDQAQGRARRVYSSDAFADIEQTPIPRWDLLELKEYASMSVQYSRGCPFNCDFCNITALLGRKPRNKSASQMIAELDSLYANGWRGGIFFVDDNLIGNKRRLKTELLPALINWRKGKKGMPFGTEASINLADDEDLLAMMVEAGFDTVFIGIETPNEASLAECGKGQNIHRDLIRDVKRIQRFGIQVQGGFIVGFDNDEPAVFTRLVDFIQQSGITTAMVGLLQAPPGTKLYTRLKQAGRLREGISGDNVDGTTNILPAMTLESLREGYKDILKNIYSPEAYYQRVITFLREYNLPRTKNPLQIRRVSESLRALFRSIIHLGILGQERFHYWKLFFWTLLRRPKSLPLAVTLAIYGYHFRRVCELRVL</sequence>
<evidence type="ECO:0000313" key="7">
    <source>
        <dbReference type="EMBL" id="SDB62044.1"/>
    </source>
</evidence>
<comment type="cofactor">
    <cofactor evidence="1">
        <name>[4Fe-4S] cluster</name>
        <dbReference type="ChEBI" id="CHEBI:49883"/>
    </cofactor>
</comment>
<dbReference type="InterPro" id="IPR023404">
    <property type="entry name" value="rSAM_horseshoe"/>
</dbReference>
<dbReference type="GO" id="GO:0005829">
    <property type="term" value="C:cytosol"/>
    <property type="evidence" value="ECO:0007669"/>
    <property type="project" value="TreeGrafter"/>
</dbReference>
<dbReference type="EMBL" id="FMXO01000029">
    <property type="protein sequence ID" value="SDB62044.1"/>
    <property type="molecule type" value="Genomic_DNA"/>
</dbReference>
<evidence type="ECO:0000256" key="2">
    <source>
        <dbReference type="ARBA" id="ARBA00022691"/>
    </source>
</evidence>
<feature type="domain" description="Radical SAM core" evidence="6">
    <location>
        <begin position="109"/>
        <end position="341"/>
    </location>
</feature>
<keyword evidence="5" id="KW-0411">Iron-sulfur</keyword>
<organism evidence="7 8">
    <name type="scientific">Desulfonatronum thiosulfatophilum</name>
    <dbReference type="NCBI Taxonomy" id="617002"/>
    <lineage>
        <taxon>Bacteria</taxon>
        <taxon>Pseudomonadati</taxon>
        <taxon>Thermodesulfobacteriota</taxon>
        <taxon>Desulfovibrionia</taxon>
        <taxon>Desulfovibrionales</taxon>
        <taxon>Desulfonatronaceae</taxon>
        <taxon>Desulfonatronum</taxon>
    </lineage>
</organism>
<dbReference type="SFLD" id="SFLDF00303">
    <property type="entry name" value="hopanoid_C2-methyltransferase"/>
    <property type="match status" value="1"/>
</dbReference>
<dbReference type="Gene3D" id="3.40.50.280">
    <property type="entry name" value="Cobalamin-binding domain"/>
    <property type="match status" value="1"/>
</dbReference>
<keyword evidence="4" id="KW-0408">Iron</keyword>
<dbReference type="GO" id="GO:0051539">
    <property type="term" value="F:4 iron, 4 sulfur cluster binding"/>
    <property type="evidence" value="ECO:0007669"/>
    <property type="project" value="UniProtKB-KW"/>
</dbReference>
<dbReference type="GO" id="GO:0046872">
    <property type="term" value="F:metal ion binding"/>
    <property type="evidence" value="ECO:0007669"/>
    <property type="project" value="UniProtKB-KW"/>
</dbReference>
<dbReference type="Pfam" id="PF13282">
    <property type="entry name" value="DUF4070"/>
    <property type="match status" value="1"/>
</dbReference>
<keyword evidence="8" id="KW-1185">Reference proteome</keyword>
<dbReference type="SFLD" id="SFLDG01082">
    <property type="entry name" value="B12-binding_domain_containing"/>
    <property type="match status" value="1"/>
</dbReference>
<evidence type="ECO:0000259" key="6">
    <source>
        <dbReference type="PROSITE" id="PS51918"/>
    </source>
</evidence>
<evidence type="ECO:0000313" key="8">
    <source>
        <dbReference type="Proteomes" id="UP000198771"/>
    </source>
</evidence>